<evidence type="ECO:0000256" key="1">
    <source>
        <dbReference type="SAM" id="Phobius"/>
    </source>
</evidence>
<dbReference type="InterPro" id="IPR029039">
    <property type="entry name" value="Flavoprotein-like_sf"/>
</dbReference>
<evidence type="ECO:0000313" key="2">
    <source>
        <dbReference type="EMBL" id="MFF3570029.1"/>
    </source>
</evidence>
<sequence>MTGESVRTVVVVEYSQTGQLDEAVDALVGPLLAAGWQVRHIGIEPIPAFPLPWPVTRFFGVFPECVDENATVPITSAGSELATASNDLVIFAYQVWYLAPSLPMRSALTRHPELFADREVLTLVACRNMWYSAAAEVQRRLRAIGARQLGTVAAIDTRPQALTLVTTLRWLLLGRRNGALFGRAGIGDDELERLGALGAGLLTTSSAQDVRALLREQTSAPVVPVLAAADLLAGKAFRGWGAVIRRSSTFGSGARAASLGAFVGSLGLAIVLGLPSLALARALGGRRFDRFVEARVAATTNPENSVDKTESVVEEGVPS</sequence>
<keyword evidence="1" id="KW-0472">Membrane</keyword>
<dbReference type="RefSeq" id="WP_387404537.1">
    <property type="nucleotide sequence ID" value="NZ_JBIAQY010000006.1"/>
</dbReference>
<organism evidence="2 3">
    <name type="scientific">Nocardia jiangxiensis</name>
    <dbReference type="NCBI Taxonomy" id="282685"/>
    <lineage>
        <taxon>Bacteria</taxon>
        <taxon>Bacillati</taxon>
        <taxon>Actinomycetota</taxon>
        <taxon>Actinomycetes</taxon>
        <taxon>Mycobacteriales</taxon>
        <taxon>Nocardiaceae</taxon>
        <taxon>Nocardia</taxon>
    </lineage>
</organism>
<keyword evidence="1" id="KW-0812">Transmembrane</keyword>
<keyword evidence="3" id="KW-1185">Reference proteome</keyword>
<protein>
    <recommendedName>
        <fullName evidence="4">Dialkylrecorsinol condensing enzyme</fullName>
    </recommendedName>
</protein>
<name>A0ABW6S2U3_9NOCA</name>
<dbReference type="EMBL" id="JBIAQY010000006">
    <property type="protein sequence ID" value="MFF3570029.1"/>
    <property type="molecule type" value="Genomic_DNA"/>
</dbReference>
<dbReference type="Proteomes" id="UP001601992">
    <property type="component" value="Unassembled WGS sequence"/>
</dbReference>
<accession>A0ABW6S2U3</accession>
<keyword evidence="1" id="KW-1133">Transmembrane helix</keyword>
<dbReference type="Gene3D" id="3.40.50.360">
    <property type="match status" value="1"/>
</dbReference>
<evidence type="ECO:0008006" key="4">
    <source>
        <dbReference type="Google" id="ProtNLM"/>
    </source>
</evidence>
<proteinExistence type="predicted"/>
<reference evidence="2 3" key="1">
    <citation type="submission" date="2024-10" db="EMBL/GenBank/DDBJ databases">
        <title>The Natural Products Discovery Center: Release of the First 8490 Sequenced Strains for Exploring Actinobacteria Biosynthetic Diversity.</title>
        <authorList>
            <person name="Kalkreuter E."/>
            <person name="Kautsar S.A."/>
            <person name="Yang D."/>
            <person name="Bader C.D."/>
            <person name="Teijaro C.N."/>
            <person name="Fluegel L."/>
            <person name="Davis C.M."/>
            <person name="Simpson J.R."/>
            <person name="Lauterbach L."/>
            <person name="Steele A.D."/>
            <person name="Gui C."/>
            <person name="Meng S."/>
            <person name="Li G."/>
            <person name="Viehrig K."/>
            <person name="Ye F."/>
            <person name="Su P."/>
            <person name="Kiefer A.F."/>
            <person name="Nichols A."/>
            <person name="Cepeda A.J."/>
            <person name="Yan W."/>
            <person name="Fan B."/>
            <person name="Jiang Y."/>
            <person name="Adhikari A."/>
            <person name="Zheng C.-J."/>
            <person name="Schuster L."/>
            <person name="Cowan T.M."/>
            <person name="Smanski M.J."/>
            <person name="Chevrette M.G."/>
            <person name="De Carvalho L.P.S."/>
            <person name="Shen B."/>
        </authorList>
    </citation>
    <scope>NUCLEOTIDE SEQUENCE [LARGE SCALE GENOMIC DNA]</scope>
    <source>
        <strain evidence="2 3">NPDC002593</strain>
    </source>
</reference>
<evidence type="ECO:0000313" key="3">
    <source>
        <dbReference type="Proteomes" id="UP001601992"/>
    </source>
</evidence>
<comment type="caution">
    <text evidence="2">The sequence shown here is derived from an EMBL/GenBank/DDBJ whole genome shotgun (WGS) entry which is preliminary data.</text>
</comment>
<feature type="transmembrane region" description="Helical" evidence="1">
    <location>
        <begin position="256"/>
        <end position="280"/>
    </location>
</feature>
<gene>
    <name evidence="2" type="ORF">ACFYXQ_19820</name>
</gene>